<dbReference type="RefSeq" id="WP_068894758.1">
    <property type="nucleotide sequence ID" value="NZ_BDCX01000002.1"/>
</dbReference>
<keyword evidence="2" id="KW-1185">Reference proteome</keyword>
<sequence length="100" mass="11188">MAEMVPNPLHEALGEALRMVEPLLEEVEEAVETPFQAFHSGKVWTGPAAKRFDERLAHHRTRIRASSEKVVSDLRQALARTPSQVTEKEARAIGARYGLL</sequence>
<dbReference type="EMBL" id="BDCX01000002">
    <property type="protein sequence ID" value="GAT65363.1"/>
    <property type="molecule type" value="Genomic_DNA"/>
</dbReference>
<name>A0A161M8A3_9ACTN</name>
<dbReference type="STRING" id="161355.PS9374_00996"/>
<dbReference type="Proteomes" id="UP000077701">
    <property type="component" value="Unassembled WGS sequence"/>
</dbReference>
<gene>
    <name evidence="1" type="ORF">PS9374_00996</name>
</gene>
<dbReference type="OrthoDB" id="3542564at2"/>
<accession>A0A161M8A3</accession>
<comment type="caution">
    <text evidence="1">The sequence shown here is derived from an EMBL/GenBank/DDBJ whole genome shotgun (WGS) entry which is preliminary data.</text>
</comment>
<dbReference type="AlphaFoldDB" id="A0A161M8A3"/>
<protein>
    <submittedName>
        <fullName evidence="1">Uncharacterized protein</fullName>
    </submittedName>
</protein>
<evidence type="ECO:0000313" key="1">
    <source>
        <dbReference type="EMBL" id="GAT65363.1"/>
    </source>
</evidence>
<reference evidence="1 2" key="1">
    <citation type="journal article" date="2016" name="Genome Announc.">
        <title>Draft Genome Sequence of Planomonospora sphaerica JCM9374, a Rare Actinomycete.</title>
        <authorList>
            <person name="Dohra H."/>
            <person name="Suzuki T."/>
            <person name="Inoue Y."/>
            <person name="Kodani S."/>
        </authorList>
    </citation>
    <scope>NUCLEOTIDE SEQUENCE [LARGE SCALE GENOMIC DNA]</scope>
    <source>
        <strain evidence="1 2">JCM 9374</strain>
    </source>
</reference>
<organism evidence="1 2">
    <name type="scientific">Planomonospora sphaerica</name>
    <dbReference type="NCBI Taxonomy" id="161355"/>
    <lineage>
        <taxon>Bacteria</taxon>
        <taxon>Bacillati</taxon>
        <taxon>Actinomycetota</taxon>
        <taxon>Actinomycetes</taxon>
        <taxon>Streptosporangiales</taxon>
        <taxon>Streptosporangiaceae</taxon>
        <taxon>Planomonospora</taxon>
    </lineage>
</organism>
<reference evidence="2" key="2">
    <citation type="submission" date="2016-04" db="EMBL/GenBank/DDBJ databases">
        <title>Planomonospora sphaerica JCM9374 whole genome shotgun sequence.</title>
        <authorList>
            <person name="Suzuki T."/>
            <person name="Dohra H."/>
            <person name="Kodani S."/>
        </authorList>
    </citation>
    <scope>NUCLEOTIDE SEQUENCE [LARGE SCALE GENOMIC DNA]</scope>
    <source>
        <strain evidence="2">JCM 9374</strain>
    </source>
</reference>
<evidence type="ECO:0000313" key="2">
    <source>
        <dbReference type="Proteomes" id="UP000077701"/>
    </source>
</evidence>
<proteinExistence type="predicted"/>